<evidence type="ECO:0000313" key="2">
    <source>
        <dbReference type="Proteomes" id="UP001156690"/>
    </source>
</evidence>
<dbReference type="AlphaFoldDB" id="A0AAV5NS40"/>
<organism evidence="1 2">
    <name type="scientific">Vibrio penaeicida</name>
    <dbReference type="NCBI Taxonomy" id="104609"/>
    <lineage>
        <taxon>Bacteria</taxon>
        <taxon>Pseudomonadati</taxon>
        <taxon>Pseudomonadota</taxon>
        <taxon>Gammaproteobacteria</taxon>
        <taxon>Vibrionales</taxon>
        <taxon>Vibrionaceae</taxon>
        <taxon>Vibrio</taxon>
    </lineage>
</organism>
<reference evidence="2" key="1">
    <citation type="journal article" date="2019" name="Int. J. Syst. Evol. Microbiol.">
        <title>The Global Catalogue of Microorganisms (GCM) 10K type strain sequencing project: providing services to taxonomists for standard genome sequencing and annotation.</title>
        <authorList>
            <consortium name="The Broad Institute Genomics Platform"/>
            <consortium name="The Broad Institute Genome Sequencing Center for Infectious Disease"/>
            <person name="Wu L."/>
            <person name="Ma J."/>
        </authorList>
    </citation>
    <scope>NUCLEOTIDE SEQUENCE [LARGE SCALE GENOMIC DNA]</scope>
    <source>
        <strain evidence="2">NBRC 15640</strain>
    </source>
</reference>
<protein>
    <submittedName>
        <fullName evidence="1">Uncharacterized protein</fullName>
    </submittedName>
</protein>
<sequence>MSVRLLAQKWIICFSFEKREIKKEKVFDTDNYLARMTASSQGSLATYEESSLTI</sequence>
<comment type="caution">
    <text evidence="1">The sequence shown here is derived from an EMBL/GenBank/DDBJ whole genome shotgun (WGS) entry which is preliminary data.</text>
</comment>
<dbReference type="Proteomes" id="UP001156690">
    <property type="component" value="Unassembled WGS sequence"/>
</dbReference>
<name>A0AAV5NS40_9VIBR</name>
<accession>A0AAV5NS40</accession>
<keyword evidence="2" id="KW-1185">Reference proteome</keyword>
<gene>
    <name evidence="1" type="ORF">GCM10007932_28510</name>
</gene>
<evidence type="ECO:0000313" key="1">
    <source>
        <dbReference type="EMBL" id="GLQ73491.1"/>
    </source>
</evidence>
<dbReference type="EMBL" id="BSNX01000030">
    <property type="protein sequence ID" value="GLQ73491.1"/>
    <property type="molecule type" value="Genomic_DNA"/>
</dbReference>
<proteinExistence type="predicted"/>